<evidence type="ECO:0000313" key="4">
    <source>
        <dbReference type="Proteomes" id="UP000019402"/>
    </source>
</evidence>
<dbReference type="GO" id="GO:0008168">
    <property type="term" value="F:methyltransferase activity"/>
    <property type="evidence" value="ECO:0007669"/>
    <property type="project" value="UniProtKB-KW"/>
</dbReference>
<dbReference type="STRING" id="869213.GCA_000517085_02319"/>
<accession>W7Y830</accession>
<protein>
    <submittedName>
        <fullName evidence="3">Glycine/sarcosine N-methyltransferase</fullName>
    </submittedName>
</protein>
<dbReference type="Pfam" id="PF13649">
    <property type="entry name" value="Methyltransf_25"/>
    <property type="match status" value="1"/>
</dbReference>
<dbReference type="RefSeq" id="WP_027471945.1">
    <property type="nucleotide sequence ID" value="NZ_BAMD01000032.1"/>
</dbReference>
<dbReference type="Gene3D" id="3.40.50.150">
    <property type="entry name" value="Vaccinia Virus protein VP39"/>
    <property type="match status" value="1"/>
</dbReference>
<dbReference type="AlphaFoldDB" id="W7Y830"/>
<gene>
    <name evidence="3" type="ORF">JCM21142_72520</name>
</gene>
<proteinExistence type="predicted"/>
<dbReference type="Gene3D" id="2.20.25.110">
    <property type="entry name" value="S-adenosyl-L-methionine-dependent methyltransferases"/>
    <property type="match status" value="1"/>
</dbReference>
<name>W7Y830_9BACT</name>
<dbReference type="PANTHER" id="PTHR43861">
    <property type="entry name" value="TRANS-ACONITATE 2-METHYLTRANSFERASE-RELATED"/>
    <property type="match status" value="1"/>
</dbReference>
<keyword evidence="4" id="KW-1185">Reference proteome</keyword>
<dbReference type="GO" id="GO:0032259">
    <property type="term" value="P:methylation"/>
    <property type="evidence" value="ECO:0007669"/>
    <property type="project" value="UniProtKB-KW"/>
</dbReference>
<dbReference type="InterPro" id="IPR041698">
    <property type="entry name" value="Methyltransf_25"/>
</dbReference>
<keyword evidence="3" id="KW-0489">Methyltransferase</keyword>
<dbReference type="CDD" id="cd02440">
    <property type="entry name" value="AdoMet_MTases"/>
    <property type="match status" value="1"/>
</dbReference>
<organism evidence="3 4">
    <name type="scientific">Saccharicrinis fermentans DSM 9555 = JCM 21142</name>
    <dbReference type="NCBI Taxonomy" id="869213"/>
    <lineage>
        <taxon>Bacteria</taxon>
        <taxon>Pseudomonadati</taxon>
        <taxon>Bacteroidota</taxon>
        <taxon>Bacteroidia</taxon>
        <taxon>Marinilabiliales</taxon>
        <taxon>Marinilabiliaceae</taxon>
        <taxon>Saccharicrinis</taxon>
    </lineage>
</organism>
<sequence length="252" mass="28538">MSFYSSIVQAYDEIFPLNKMQAHLMEGLFSDLVGKKVLDCGCGTGSLAIELGRRSAFVDAFDLDTSMIEKAKLKCPQAINVHFATGDLLKVTDHYKANYYDLVYCLGNTLAHLPAIDQVNEYLRSVASVLHTGGFIVLQLVNYDWVIGNDISQLPTIESDKYVFDRDYVRQENGVIRFATKLKDKHSGESYSQSLPLIPILKDDLYKMLDGLFGEVRFYGSFKKEAWTERSFHTIVVAKKTHRTKGVNREIN</sequence>
<comment type="caution">
    <text evidence="3">The sequence shown here is derived from an EMBL/GenBank/DDBJ whole genome shotgun (WGS) entry which is preliminary data.</text>
</comment>
<evidence type="ECO:0000256" key="1">
    <source>
        <dbReference type="ARBA" id="ARBA00022679"/>
    </source>
</evidence>
<dbReference type="OrthoDB" id="9789123at2"/>
<feature type="domain" description="Methyltransferase" evidence="2">
    <location>
        <begin position="37"/>
        <end position="134"/>
    </location>
</feature>
<evidence type="ECO:0000313" key="3">
    <source>
        <dbReference type="EMBL" id="GAF03833.1"/>
    </source>
</evidence>
<dbReference type="Proteomes" id="UP000019402">
    <property type="component" value="Unassembled WGS sequence"/>
</dbReference>
<dbReference type="SUPFAM" id="SSF53335">
    <property type="entry name" value="S-adenosyl-L-methionine-dependent methyltransferases"/>
    <property type="match status" value="1"/>
</dbReference>
<dbReference type="eggNOG" id="COG2226">
    <property type="taxonomic scope" value="Bacteria"/>
</dbReference>
<reference evidence="3 4" key="1">
    <citation type="journal article" date="2014" name="Genome Announc.">
        <title>Draft Genome Sequence of Cytophaga fermentans JCM 21142T, a Facultative Anaerobe Isolated from Marine Mud.</title>
        <authorList>
            <person name="Starns D."/>
            <person name="Oshima K."/>
            <person name="Suda W."/>
            <person name="Iino T."/>
            <person name="Yuki M."/>
            <person name="Inoue J."/>
            <person name="Kitamura K."/>
            <person name="Iida T."/>
            <person name="Darby A."/>
            <person name="Hattori M."/>
            <person name="Ohkuma M."/>
        </authorList>
    </citation>
    <scope>NUCLEOTIDE SEQUENCE [LARGE SCALE GENOMIC DNA]</scope>
    <source>
        <strain evidence="3 4">JCM 21142</strain>
    </source>
</reference>
<keyword evidence="1 3" id="KW-0808">Transferase</keyword>
<dbReference type="InterPro" id="IPR029063">
    <property type="entry name" value="SAM-dependent_MTases_sf"/>
</dbReference>
<evidence type="ECO:0000259" key="2">
    <source>
        <dbReference type="Pfam" id="PF13649"/>
    </source>
</evidence>
<dbReference type="EMBL" id="BAMD01000032">
    <property type="protein sequence ID" value="GAF03833.1"/>
    <property type="molecule type" value="Genomic_DNA"/>
</dbReference>